<dbReference type="AlphaFoldDB" id="A0A4R2P8W2"/>
<dbReference type="PANTHER" id="PTHR21660:SF1">
    <property type="entry name" value="ACYL-COENZYME A THIOESTERASE 13"/>
    <property type="match status" value="1"/>
</dbReference>
<dbReference type="Pfam" id="PF03061">
    <property type="entry name" value="4HBT"/>
    <property type="match status" value="1"/>
</dbReference>
<evidence type="ECO:0000256" key="2">
    <source>
        <dbReference type="ARBA" id="ARBA00022801"/>
    </source>
</evidence>
<dbReference type="SUPFAM" id="SSF54637">
    <property type="entry name" value="Thioesterase/thiol ester dehydrase-isomerase"/>
    <property type="match status" value="1"/>
</dbReference>
<evidence type="ECO:0000259" key="3">
    <source>
        <dbReference type="Pfam" id="PF03061"/>
    </source>
</evidence>
<dbReference type="GO" id="GO:0047617">
    <property type="term" value="F:fatty acyl-CoA hydrolase activity"/>
    <property type="evidence" value="ECO:0007669"/>
    <property type="project" value="InterPro"/>
</dbReference>
<dbReference type="RefSeq" id="WP_132744406.1">
    <property type="nucleotide sequence ID" value="NZ_SLXK01000005.1"/>
</dbReference>
<dbReference type="InterPro" id="IPR039298">
    <property type="entry name" value="ACOT13"/>
</dbReference>
<name>A0A4R2P8W2_9BACL</name>
<comment type="similarity">
    <text evidence="1">Belongs to the thioesterase PaaI family.</text>
</comment>
<evidence type="ECO:0000313" key="5">
    <source>
        <dbReference type="Proteomes" id="UP000295416"/>
    </source>
</evidence>
<accession>A0A4R2P8W2</accession>
<dbReference type="InterPro" id="IPR029069">
    <property type="entry name" value="HotDog_dom_sf"/>
</dbReference>
<evidence type="ECO:0000256" key="1">
    <source>
        <dbReference type="ARBA" id="ARBA00008324"/>
    </source>
</evidence>
<dbReference type="Gene3D" id="3.10.129.10">
    <property type="entry name" value="Hotdog Thioesterase"/>
    <property type="match status" value="1"/>
</dbReference>
<dbReference type="NCBIfam" id="TIGR00369">
    <property type="entry name" value="unchar_dom_1"/>
    <property type="match status" value="1"/>
</dbReference>
<sequence length="175" mass="18971">MRADEKSAVNDLLKKVLEEANREELDVLEQLLNGIRAKQTKQSRTYINGVLEYKGGLTGEGTYEAEIKLNPFIMNPLNIVHGGMTATFADTAMGTLVNDILGQDMTSVTSEIKVNYLKPAAGDTLKCKAIVVHKGKNLCFVTADILSDRGKLVAHASGSFFIVPVPKGLTKNSSM</sequence>
<proteinExistence type="inferred from homology"/>
<comment type="caution">
    <text evidence="4">The sequence shown here is derived from an EMBL/GenBank/DDBJ whole genome shotgun (WGS) entry which is preliminary data.</text>
</comment>
<gene>
    <name evidence="4" type="ORF">EV207_10520</name>
</gene>
<protein>
    <submittedName>
        <fullName evidence="4">Uncharacterized protein (TIGR00369 family)</fullName>
    </submittedName>
</protein>
<feature type="domain" description="Thioesterase" evidence="3">
    <location>
        <begin position="78"/>
        <end position="153"/>
    </location>
</feature>
<evidence type="ECO:0000313" key="4">
    <source>
        <dbReference type="EMBL" id="TCP30491.1"/>
    </source>
</evidence>
<dbReference type="InterPro" id="IPR006683">
    <property type="entry name" value="Thioestr_dom"/>
</dbReference>
<dbReference type="InterPro" id="IPR003736">
    <property type="entry name" value="PAAI_dom"/>
</dbReference>
<organism evidence="4 5">
    <name type="scientific">Scopulibacillus darangshiensis</name>
    <dbReference type="NCBI Taxonomy" id="442528"/>
    <lineage>
        <taxon>Bacteria</taxon>
        <taxon>Bacillati</taxon>
        <taxon>Bacillota</taxon>
        <taxon>Bacilli</taxon>
        <taxon>Bacillales</taxon>
        <taxon>Sporolactobacillaceae</taxon>
        <taxon>Scopulibacillus</taxon>
    </lineage>
</organism>
<dbReference type="CDD" id="cd03443">
    <property type="entry name" value="PaaI_thioesterase"/>
    <property type="match status" value="1"/>
</dbReference>
<dbReference type="PANTHER" id="PTHR21660">
    <property type="entry name" value="THIOESTERASE SUPERFAMILY MEMBER-RELATED"/>
    <property type="match status" value="1"/>
</dbReference>
<reference evidence="4 5" key="1">
    <citation type="submission" date="2019-03" db="EMBL/GenBank/DDBJ databases">
        <title>Genomic Encyclopedia of Type Strains, Phase IV (KMG-IV): sequencing the most valuable type-strain genomes for metagenomic binning, comparative biology and taxonomic classification.</title>
        <authorList>
            <person name="Goeker M."/>
        </authorList>
    </citation>
    <scope>NUCLEOTIDE SEQUENCE [LARGE SCALE GENOMIC DNA]</scope>
    <source>
        <strain evidence="4 5">DSM 19377</strain>
    </source>
</reference>
<keyword evidence="5" id="KW-1185">Reference proteome</keyword>
<dbReference type="Proteomes" id="UP000295416">
    <property type="component" value="Unassembled WGS sequence"/>
</dbReference>
<keyword evidence="2" id="KW-0378">Hydrolase</keyword>
<dbReference type="OrthoDB" id="2139465at2"/>
<dbReference type="EMBL" id="SLXK01000005">
    <property type="protein sequence ID" value="TCP30491.1"/>
    <property type="molecule type" value="Genomic_DNA"/>
</dbReference>